<dbReference type="InterPro" id="IPR002220">
    <property type="entry name" value="DapA-like"/>
</dbReference>
<dbReference type="Pfam" id="PF00701">
    <property type="entry name" value="DHDPS"/>
    <property type="match status" value="1"/>
</dbReference>
<feature type="active site" description="Proton donor/acceptor" evidence="6">
    <location>
        <position position="139"/>
    </location>
</feature>
<evidence type="ECO:0000313" key="9">
    <source>
        <dbReference type="Proteomes" id="UP000186026"/>
    </source>
</evidence>
<dbReference type="SMART" id="SM01130">
    <property type="entry name" value="DHDPS"/>
    <property type="match status" value="1"/>
</dbReference>
<dbReference type="Gene3D" id="3.20.20.70">
    <property type="entry name" value="Aldolase class I"/>
    <property type="match status" value="1"/>
</dbReference>
<evidence type="ECO:0000256" key="4">
    <source>
        <dbReference type="ARBA" id="ARBA00023277"/>
    </source>
</evidence>
<name>A0A1N7NCA8_9BACT</name>
<evidence type="ECO:0000256" key="5">
    <source>
        <dbReference type="PIRNR" id="PIRNR001365"/>
    </source>
</evidence>
<keyword evidence="3 5" id="KW-0456">Lyase</keyword>
<evidence type="ECO:0000256" key="2">
    <source>
        <dbReference type="ARBA" id="ARBA00022490"/>
    </source>
</evidence>
<gene>
    <name evidence="8" type="ORF">SAMN05421761_10977</name>
</gene>
<feature type="binding site" evidence="7">
    <location>
        <position position="211"/>
    </location>
    <ligand>
        <name>pyruvate</name>
        <dbReference type="ChEBI" id="CHEBI:15361"/>
    </ligand>
</feature>
<sequence length="308" mass="33744">MKFKKITGLIAATFTPFDSNNQVDLKIIPQYKNLLAHNNIKGAFICGTTGESSSTSFEEKKQVIDAWAKCQEDNFKVIAMVSGTNQKEGIALAKASAEAKIYGISLNAPYYFKTATVRQLVDFIKPIAAAAPDQAVYFYHIPVLTHVHLNMLEFLDIAGKEIENFAGIKYTHNDLMEFNRCLRVEHGKYDILWGWDETCLAGLAMGAKGAVGSTYNFAAPLYNDILAAFQSGDMEKAKKLQELSIDFISLYAKYGGAAAGKAIMSMVGLDCGSFRAPIKTLDSIETQALHTALEALGFFDFASSLPQI</sequence>
<dbReference type="RefSeq" id="WP_076501588.1">
    <property type="nucleotide sequence ID" value="NZ_FTOP01000009.1"/>
</dbReference>
<evidence type="ECO:0000256" key="6">
    <source>
        <dbReference type="PIRSR" id="PIRSR001365-1"/>
    </source>
</evidence>
<evidence type="ECO:0000256" key="3">
    <source>
        <dbReference type="ARBA" id="ARBA00023239"/>
    </source>
</evidence>
<dbReference type="AlphaFoldDB" id="A0A1N7NCA8"/>
<comment type="subcellular location">
    <subcellularLocation>
        <location evidence="1">Cytoplasm</location>
    </subcellularLocation>
</comment>
<reference evidence="9" key="1">
    <citation type="submission" date="2017-01" db="EMBL/GenBank/DDBJ databases">
        <authorList>
            <person name="Varghese N."/>
            <person name="Submissions S."/>
        </authorList>
    </citation>
    <scope>NUCLEOTIDE SEQUENCE [LARGE SCALE GENOMIC DNA]</scope>
    <source>
        <strain evidence="9">DSM 46698</strain>
    </source>
</reference>
<dbReference type="InterPro" id="IPR013785">
    <property type="entry name" value="Aldolase_TIM"/>
</dbReference>
<dbReference type="STRING" id="529505.SAMN05421761_10977"/>
<keyword evidence="9" id="KW-1185">Reference proteome</keyword>
<feature type="active site" description="Schiff-base intermediate with substrate" evidence="6">
    <location>
        <position position="169"/>
    </location>
</feature>
<comment type="similarity">
    <text evidence="5">Belongs to the DapA family.</text>
</comment>
<proteinExistence type="inferred from homology"/>
<evidence type="ECO:0000256" key="7">
    <source>
        <dbReference type="PIRSR" id="PIRSR001365-2"/>
    </source>
</evidence>
<dbReference type="OrthoDB" id="9778880at2"/>
<dbReference type="SUPFAM" id="SSF51569">
    <property type="entry name" value="Aldolase"/>
    <property type="match status" value="1"/>
</dbReference>
<dbReference type="PRINTS" id="PR00146">
    <property type="entry name" value="DHPICSNTHASE"/>
</dbReference>
<dbReference type="PIRSF" id="PIRSF001365">
    <property type="entry name" value="DHDPS"/>
    <property type="match status" value="1"/>
</dbReference>
<dbReference type="GO" id="GO:0005737">
    <property type="term" value="C:cytoplasm"/>
    <property type="evidence" value="ECO:0007669"/>
    <property type="project" value="UniProtKB-SubCell"/>
</dbReference>
<dbReference type="PANTHER" id="PTHR12128">
    <property type="entry name" value="DIHYDRODIPICOLINATE SYNTHASE"/>
    <property type="match status" value="1"/>
</dbReference>
<dbReference type="EMBL" id="FTOP01000009">
    <property type="protein sequence ID" value="SIS95997.1"/>
    <property type="molecule type" value="Genomic_DNA"/>
</dbReference>
<dbReference type="PANTHER" id="PTHR12128:SF21">
    <property type="entry name" value="N-ACETYLNEURAMINATE LYASE"/>
    <property type="match status" value="1"/>
</dbReference>
<feature type="binding site" evidence="7">
    <location>
        <position position="49"/>
    </location>
    <ligand>
        <name>pyruvate</name>
        <dbReference type="ChEBI" id="CHEBI:15361"/>
    </ligand>
</feature>
<dbReference type="Proteomes" id="UP000186026">
    <property type="component" value="Unassembled WGS sequence"/>
</dbReference>
<organism evidence="8 9">
    <name type="scientific">Belliella pelovolcani</name>
    <dbReference type="NCBI Taxonomy" id="529505"/>
    <lineage>
        <taxon>Bacteria</taxon>
        <taxon>Pseudomonadati</taxon>
        <taxon>Bacteroidota</taxon>
        <taxon>Cytophagia</taxon>
        <taxon>Cytophagales</taxon>
        <taxon>Cyclobacteriaceae</taxon>
        <taxon>Belliella</taxon>
    </lineage>
</organism>
<evidence type="ECO:0000313" key="8">
    <source>
        <dbReference type="EMBL" id="SIS95997.1"/>
    </source>
</evidence>
<dbReference type="GO" id="GO:0016829">
    <property type="term" value="F:lyase activity"/>
    <property type="evidence" value="ECO:0007669"/>
    <property type="project" value="UniProtKB-KW"/>
</dbReference>
<protein>
    <submittedName>
        <fullName evidence="8">N-acetylneuraminate lyase</fullName>
    </submittedName>
</protein>
<keyword evidence="2" id="KW-0963">Cytoplasm</keyword>
<evidence type="ECO:0000256" key="1">
    <source>
        <dbReference type="ARBA" id="ARBA00004496"/>
    </source>
</evidence>
<keyword evidence="4" id="KW-0119">Carbohydrate metabolism</keyword>
<accession>A0A1N7NCA8</accession>